<keyword evidence="1" id="KW-0732">Signal</keyword>
<feature type="chain" id="PRO_5021755750" evidence="1">
    <location>
        <begin position="34"/>
        <end position="141"/>
    </location>
</feature>
<comment type="caution">
    <text evidence="2">The sequence shown here is derived from an EMBL/GenBank/DDBJ whole genome shotgun (WGS) entry which is preliminary data.</text>
</comment>
<evidence type="ECO:0000313" key="3">
    <source>
        <dbReference type="Proteomes" id="UP000318186"/>
    </source>
</evidence>
<dbReference type="AlphaFoldDB" id="A0A561V024"/>
<dbReference type="OrthoDB" id="4304787at2"/>
<organism evidence="2 3">
    <name type="scientific">Streptomyces brevispora</name>
    <dbReference type="NCBI Taxonomy" id="887462"/>
    <lineage>
        <taxon>Bacteria</taxon>
        <taxon>Bacillati</taxon>
        <taxon>Actinomycetota</taxon>
        <taxon>Actinomycetes</taxon>
        <taxon>Kitasatosporales</taxon>
        <taxon>Streptomycetaceae</taxon>
        <taxon>Streptomyces</taxon>
    </lineage>
</organism>
<proteinExistence type="predicted"/>
<reference evidence="2 3" key="1">
    <citation type="submission" date="2019-06" db="EMBL/GenBank/DDBJ databases">
        <title>Sequencing the genomes of 1000 actinobacteria strains.</title>
        <authorList>
            <person name="Klenk H.-P."/>
        </authorList>
    </citation>
    <scope>NUCLEOTIDE SEQUENCE [LARGE SCALE GENOMIC DNA]</scope>
    <source>
        <strain evidence="2 3">DSM 42059</strain>
    </source>
</reference>
<feature type="signal peptide" evidence="1">
    <location>
        <begin position="1"/>
        <end position="33"/>
    </location>
</feature>
<dbReference type="RefSeq" id="WP_145765011.1">
    <property type="nucleotide sequence ID" value="NZ_VIWW01000001.1"/>
</dbReference>
<protein>
    <submittedName>
        <fullName evidence="2">Peptidase inhibitor family I36</fullName>
    </submittedName>
</protein>
<dbReference type="EMBL" id="VIWW01000001">
    <property type="protein sequence ID" value="TWG04975.1"/>
    <property type="molecule type" value="Genomic_DNA"/>
</dbReference>
<name>A0A561V024_9ACTN</name>
<dbReference type="Pfam" id="PF03995">
    <property type="entry name" value="Inhibitor_I36"/>
    <property type="match status" value="1"/>
</dbReference>
<sequence>MNRSTVMRRLTGITLAATVITGLTLTTAGPATAAGHKNGNVESGEFGLYYNSNYAGCVFDLLYSDERFSDDRFVSSTTSQTCPGQNQTTDDNTASYWNRDVTTWDVYTNPVRGGIHGSLPLDYYGNASATFKNEISSAYYF</sequence>
<gene>
    <name evidence="2" type="ORF">FHX80_113447</name>
</gene>
<evidence type="ECO:0000313" key="2">
    <source>
        <dbReference type="EMBL" id="TWG04975.1"/>
    </source>
</evidence>
<dbReference type="Proteomes" id="UP000318186">
    <property type="component" value="Unassembled WGS sequence"/>
</dbReference>
<evidence type="ECO:0000256" key="1">
    <source>
        <dbReference type="SAM" id="SignalP"/>
    </source>
</evidence>
<accession>A0A561V024</accession>